<keyword evidence="7 12" id="KW-0808">Transferase</keyword>
<evidence type="ECO:0000256" key="9">
    <source>
        <dbReference type="NCBIfam" id="TIGR00187"/>
    </source>
</evidence>
<dbReference type="PANTHER" id="PTHR21098">
    <property type="entry name" value="RIBOFLAVIN SYNTHASE ALPHA CHAIN"/>
    <property type="match status" value="1"/>
</dbReference>
<comment type="caution">
    <text evidence="12">The sequence shown here is derived from an EMBL/GenBank/DDBJ whole genome shotgun (WGS) entry which is preliminary data.</text>
</comment>
<dbReference type="InterPro" id="IPR026017">
    <property type="entry name" value="Lumazine-bd_dom"/>
</dbReference>
<dbReference type="NCBIfam" id="NF006767">
    <property type="entry name" value="PRK09289.1"/>
    <property type="match status" value="1"/>
</dbReference>
<dbReference type="SUPFAM" id="SSF63380">
    <property type="entry name" value="Riboflavin synthase domain-like"/>
    <property type="match status" value="2"/>
</dbReference>
<proteinExistence type="predicted"/>
<dbReference type="EC" id="2.5.1.9" evidence="4 9"/>
<dbReference type="InterPro" id="IPR023366">
    <property type="entry name" value="ATP_synth_asu-like_sf"/>
</dbReference>
<sequence length="215" mass="23646">MFTGIIEELGTVKRAVHQGNTIELTIASSKVLTDVKEGDSIAVNGVCLTVTHFNHAEFTADVMPETYLSTSLSKIKPQSKVNLERAMPANGRFGGHFVSGHVDAVGTILRKIVKENAVYFDISIPTEYRYLLLDKGSVAIDGTSLTVMALDDDKITVSLIPHTRNQSVLGEKKIGDQVNLEFDMLAKYIDSMVNKKPKQKNADLEILLKDNGFYS</sequence>
<evidence type="ECO:0000256" key="10">
    <source>
        <dbReference type="PROSITE-ProRule" id="PRU00524"/>
    </source>
</evidence>
<dbReference type="CDD" id="cd00402">
    <property type="entry name" value="Riboflavin_synthase_like"/>
    <property type="match status" value="1"/>
</dbReference>
<dbReference type="GO" id="GO:0004746">
    <property type="term" value="F:riboflavin synthase activity"/>
    <property type="evidence" value="ECO:0007669"/>
    <property type="project" value="UniProtKB-EC"/>
</dbReference>
<comment type="catalytic activity">
    <reaction evidence="1">
        <text>2 6,7-dimethyl-8-(1-D-ribityl)lumazine + H(+) = 5-amino-6-(D-ribitylamino)uracil + riboflavin</text>
        <dbReference type="Rhea" id="RHEA:20772"/>
        <dbReference type="ChEBI" id="CHEBI:15378"/>
        <dbReference type="ChEBI" id="CHEBI:15934"/>
        <dbReference type="ChEBI" id="CHEBI:57986"/>
        <dbReference type="ChEBI" id="CHEBI:58201"/>
        <dbReference type="EC" id="2.5.1.9"/>
    </reaction>
</comment>
<name>A0ABU0AI72_9BACI</name>
<keyword evidence="6" id="KW-0686">Riboflavin biosynthesis</keyword>
<evidence type="ECO:0000313" key="12">
    <source>
        <dbReference type="EMBL" id="MDQ0270487.1"/>
    </source>
</evidence>
<organism evidence="12 13">
    <name type="scientific">Cytobacillus purgationiresistens</name>
    <dbReference type="NCBI Taxonomy" id="863449"/>
    <lineage>
        <taxon>Bacteria</taxon>
        <taxon>Bacillati</taxon>
        <taxon>Bacillota</taxon>
        <taxon>Bacilli</taxon>
        <taxon>Bacillales</taxon>
        <taxon>Bacillaceae</taxon>
        <taxon>Cytobacillus</taxon>
    </lineage>
</organism>
<comment type="pathway">
    <text evidence="3">Cofactor biosynthesis; riboflavin biosynthesis; riboflavin from 2-hydroxy-3-oxobutyl phosphate and 5-amino-6-(D-ribitylamino)uracil: step 2/2.</text>
</comment>
<feature type="repeat" description="Lumazine-binding" evidence="10">
    <location>
        <begin position="97"/>
        <end position="193"/>
    </location>
</feature>
<evidence type="ECO:0000256" key="4">
    <source>
        <dbReference type="ARBA" id="ARBA00012827"/>
    </source>
</evidence>
<protein>
    <recommendedName>
        <fullName evidence="5 9">Riboflavin synthase</fullName>
        <ecNumber evidence="4 9">2.5.1.9</ecNumber>
    </recommendedName>
</protein>
<evidence type="ECO:0000256" key="3">
    <source>
        <dbReference type="ARBA" id="ARBA00004887"/>
    </source>
</evidence>
<accession>A0ABU0AI72</accession>
<evidence type="ECO:0000256" key="7">
    <source>
        <dbReference type="ARBA" id="ARBA00022679"/>
    </source>
</evidence>
<dbReference type="EMBL" id="JAUSUB010000008">
    <property type="protein sequence ID" value="MDQ0270487.1"/>
    <property type="molecule type" value="Genomic_DNA"/>
</dbReference>
<dbReference type="PIRSF" id="PIRSF000498">
    <property type="entry name" value="Riboflavin_syn_A"/>
    <property type="match status" value="1"/>
</dbReference>
<dbReference type="RefSeq" id="WP_307474943.1">
    <property type="nucleotide sequence ID" value="NZ_JAUSUB010000008.1"/>
</dbReference>
<comment type="function">
    <text evidence="2">Catalyzes the dismutation of two molecules of 6,7-dimethyl-8-ribityllumazine, resulting in the formation of riboflavin and 5-amino-6-(D-ribitylamino)uracil.</text>
</comment>
<evidence type="ECO:0000256" key="2">
    <source>
        <dbReference type="ARBA" id="ARBA00002803"/>
    </source>
</evidence>
<feature type="domain" description="Lumazine-binding" evidence="11">
    <location>
        <begin position="97"/>
        <end position="193"/>
    </location>
</feature>
<dbReference type="Proteomes" id="UP001238088">
    <property type="component" value="Unassembled WGS sequence"/>
</dbReference>
<keyword evidence="8" id="KW-0677">Repeat</keyword>
<evidence type="ECO:0000256" key="6">
    <source>
        <dbReference type="ARBA" id="ARBA00022619"/>
    </source>
</evidence>
<reference evidence="12 13" key="1">
    <citation type="submission" date="2023-07" db="EMBL/GenBank/DDBJ databases">
        <title>Genomic Encyclopedia of Type Strains, Phase IV (KMG-IV): sequencing the most valuable type-strain genomes for metagenomic binning, comparative biology and taxonomic classification.</title>
        <authorList>
            <person name="Goeker M."/>
        </authorList>
    </citation>
    <scope>NUCLEOTIDE SEQUENCE [LARGE SCALE GENOMIC DNA]</scope>
    <source>
        <strain evidence="12 13">DSM 23494</strain>
    </source>
</reference>
<dbReference type="Pfam" id="PF00677">
    <property type="entry name" value="Lum_binding"/>
    <property type="match status" value="2"/>
</dbReference>
<keyword evidence="13" id="KW-1185">Reference proteome</keyword>
<dbReference type="PANTHER" id="PTHR21098:SF12">
    <property type="entry name" value="RIBOFLAVIN SYNTHASE"/>
    <property type="match status" value="1"/>
</dbReference>
<dbReference type="NCBIfam" id="NF009566">
    <property type="entry name" value="PRK13020.1"/>
    <property type="match status" value="1"/>
</dbReference>
<dbReference type="NCBIfam" id="TIGR00187">
    <property type="entry name" value="ribE"/>
    <property type="match status" value="1"/>
</dbReference>
<dbReference type="InterPro" id="IPR001783">
    <property type="entry name" value="Lumazine-bd"/>
</dbReference>
<evidence type="ECO:0000256" key="8">
    <source>
        <dbReference type="ARBA" id="ARBA00022737"/>
    </source>
</evidence>
<gene>
    <name evidence="12" type="ORF">J2S17_002362</name>
</gene>
<evidence type="ECO:0000313" key="13">
    <source>
        <dbReference type="Proteomes" id="UP001238088"/>
    </source>
</evidence>
<feature type="domain" description="Lumazine-binding" evidence="11">
    <location>
        <begin position="1"/>
        <end position="96"/>
    </location>
</feature>
<feature type="repeat" description="Lumazine-binding" evidence="10">
    <location>
        <begin position="1"/>
        <end position="96"/>
    </location>
</feature>
<dbReference type="InterPro" id="IPR017938">
    <property type="entry name" value="Riboflavin_synthase-like_b-brl"/>
</dbReference>
<evidence type="ECO:0000256" key="5">
    <source>
        <dbReference type="ARBA" id="ARBA00013950"/>
    </source>
</evidence>
<evidence type="ECO:0000256" key="1">
    <source>
        <dbReference type="ARBA" id="ARBA00000968"/>
    </source>
</evidence>
<evidence type="ECO:0000259" key="11">
    <source>
        <dbReference type="PROSITE" id="PS51177"/>
    </source>
</evidence>
<dbReference type="Gene3D" id="2.40.30.20">
    <property type="match status" value="2"/>
</dbReference>
<dbReference type="PROSITE" id="PS51177">
    <property type="entry name" value="LUMAZINE_BIND"/>
    <property type="match status" value="2"/>
</dbReference>